<dbReference type="RefSeq" id="WP_208929532.1">
    <property type="nucleotide sequence ID" value="NZ_CP013655.1"/>
</dbReference>
<dbReference type="AlphaFoldDB" id="A0A0U2LUG8"/>
<dbReference type="PANTHER" id="PTHR38781">
    <property type="entry name" value="ANTITOXIN DINJ-RELATED"/>
    <property type="match status" value="1"/>
</dbReference>
<dbReference type="Proteomes" id="UP000067523">
    <property type="component" value="Chromosome"/>
</dbReference>
<dbReference type="STRING" id="118060.ATZ35_03585"/>
<organism evidence="3 4">
    <name type="scientific">Enterococcus rotai</name>
    <dbReference type="NCBI Taxonomy" id="118060"/>
    <lineage>
        <taxon>Bacteria</taxon>
        <taxon>Bacillati</taxon>
        <taxon>Bacillota</taxon>
        <taxon>Bacilli</taxon>
        <taxon>Lactobacillales</taxon>
        <taxon>Enterococcaceae</taxon>
        <taxon>Enterococcus</taxon>
    </lineage>
</organism>
<dbReference type="GO" id="GO:0006355">
    <property type="term" value="P:regulation of DNA-templated transcription"/>
    <property type="evidence" value="ECO:0007669"/>
    <property type="project" value="InterPro"/>
</dbReference>
<name>A0A0U2LUG8_9ENTE</name>
<evidence type="ECO:0000313" key="3">
    <source>
        <dbReference type="EMBL" id="ALS36277.1"/>
    </source>
</evidence>
<dbReference type="GO" id="GO:0044010">
    <property type="term" value="P:single-species biofilm formation"/>
    <property type="evidence" value="ECO:0007669"/>
    <property type="project" value="InterPro"/>
</dbReference>
<dbReference type="InterPro" id="IPR026262">
    <property type="entry name" value="DinJ"/>
</dbReference>
<dbReference type="InterPro" id="IPR013321">
    <property type="entry name" value="Arc_rbn_hlx_hlx"/>
</dbReference>
<dbReference type="Gene3D" id="1.10.1220.10">
    <property type="entry name" value="Met repressor-like"/>
    <property type="match status" value="1"/>
</dbReference>
<protein>
    <submittedName>
        <fullName evidence="3">RelB/DinJ family addiction module antitoxin</fullName>
    </submittedName>
</protein>
<dbReference type="KEGG" id="erx:ATZ35_03585"/>
<dbReference type="Pfam" id="PF04221">
    <property type="entry name" value="RelB"/>
    <property type="match status" value="1"/>
</dbReference>
<gene>
    <name evidence="3" type="ORF">ATZ35_03585</name>
</gene>
<dbReference type="EMBL" id="CP013655">
    <property type="protein sequence ID" value="ALS36277.1"/>
    <property type="molecule type" value="Genomic_DNA"/>
</dbReference>
<keyword evidence="2" id="KW-1277">Toxin-antitoxin system</keyword>
<dbReference type="PIRSF" id="PIRSF003108">
    <property type="entry name" value="DinJ"/>
    <property type="match status" value="1"/>
</dbReference>
<sequence>MAQLNLRIDDELKEESAKFFNEIGMDLSTGIKIYLTKVVKEQAIPFTLSLGQDDLSQALKEIESGHYKTFNNKQELMKELNNED</sequence>
<dbReference type="GO" id="GO:0000987">
    <property type="term" value="F:cis-regulatory region sequence-specific DNA binding"/>
    <property type="evidence" value="ECO:0007669"/>
    <property type="project" value="InterPro"/>
</dbReference>
<evidence type="ECO:0000313" key="4">
    <source>
        <dbReference type="Proteomes" id="UP000067523"/>
    </source>
</evidence>
<dbReference type="NCBIfam" id="TIGR02384">
    <property type="entry name" value="RelB_DinJ"/>
    <property type="match status" value="1"/>
</dbReference>
<dbReference type="GO" id="GO:0006351">
    <property type="term" value="P:DNA-templated transcription"/>
    <property type="evidence" value="ECO:0007669"/>
    <property type="project" value="TreeGrafter"/>
</dbReference>
<proteinExistence type="inferred from homology"/>
<comment type="similarity">
    <text evidence="1">Belongs to the RelB/DinJ antitoxin family.</text>
</comment>
<reference evidence="4" key="1">
    <citation type="submission" date="2015-12" db="EMBL/GenBank/DDBJ databases">
        <authorList>
            <person name="Lauer A."/>
            <person name="Humrighouse B."/>
            <person name="Loparev V."/>
            <person name="Shewmaker P.L."/>
            <person name="Whitney A.M."/>
            <person name="McLaughlin R.W."/>
        </authorList>
    </citation>
    <scope>NUCLEOTIDE SEQUENCE [LARGE SCALE GENOMIC DNA]</scope>
    <source>
        <strain evidence="4">LMG 26678</strain>
    </source>
</reference>
<accession>A0A0U2LUG8</accession>
<dbReference type="InterPro" id="IPR007337">
    <property type="entry name" value="RelB/DinJ"/>
</dbReference>
<evidence type="ECO:0000256" key="2">
    <source>
        <dbReference type="ARBA" id="ARBA00022649"/>
    </source>
</evidence>
<evidence type="ECO:0000256" key="1">
    <source>
        <dbReference type="ARBA" id="ARBA00010562"/>
    </source>
</evidence>
<dbReference type="GO" id="GO:0015643">
    <property type="term" value="F:toxic substance binding"/>
    <property type="evidence" value="ECO:0007669"/>
    <property type="project" value="InterPro"/>
</dbReference>
<dbReference type="PANTHER" id="PTHR38781:SF1">
    <property type="entry name" value="ANTITOXIN DINJ-RELATED"/>
    <property type="match status" value="1"/>
</dbReference>
<keyword evidence="4" id="KW-1185">Reference proteome</keyword>